<protein>
    <submittedName>
        <fullName evidence="1">34710_t:CDS:1</fullName>
    </submittedName>
</protein>
<reference evidence="1" key="1">
    <citation type="submission" date="2021-06" db="EMBL/GenBank/DDBJ databases">
        <authorList>
            <person name="Kallberg Y."/>
            <person name="Tangrot J."/>
            <person name="Rosling A."/>
        </authorList>
    </citation>
    <scope>NUCLEOTIDE SEQUENCE</scope>
    <source>
        <strain evidence="1">MA461A</strain>
    </source>
</reference>
<evidence type="ECO:0000313" key="2">
    <source>
        <dbReference type="Proteomes" id="UP000789920"/>
    </source>
</evidence>
<feature type="non-terminal residue" evidence="1">
    <location>
        <position position="1"/>
    </location>
</feature>
<sequence>YGRPPYQLSRSEIVERIIAETIDDATLVKIKKHTTLPLPELITPSVNVRTVKNPRPQNSF</sequence>
<evidence type="ECO:0000313" key="1">
    <source>
        <dbReference type="EMBL" id="CAG8851407.1"/>
    </source>
</evidence>
<proteinExistence type="predicted"/>
<keyword evidence="2" id="KW-1185">Reference proteome</keyword>
<comment type="caution">
    <text evidence="1">The sequence shown here is derived from an EMBL/GenBank/DDBJ whole genome shotgun (WGS) entry which is preliminary data.</text>
</comment>
<gene>
    <name evidence="1" type="ORF">RPERSI_LOCUS36548</name>
</gene>
<dbReference type="Proteomes" id="UP000789920">
    <property type="component" value="Unassembled WGS sequence"/>
</dbReference>
<name>A0ACA9SZD7_9GLOM</name>
<organism evidence="1 2">
    <name type="scientific">Racocetra persica</name>
    <dbReference type="NCBI Taxonomy" id="160502"/>
    <lineage>
        <taxon>Eukaryota</taxon>
        <taxon>Fungi</taxon>
        <taxon>Fungi incertae sedis</taxon>
        <taxon>Mucoromycota</taxon>
        <taxon>Glomeromycotina</taxon>
        <taxon>Glomeromycetes</taxon>
        <taxon>Diversisporales</taxon>
        <taxon>Gigasporaceae</taxon>
        <taxon>Racocetra</taxon>
    </lineage>
</organism>
<feature type="non-terminal residue" evidence="1">
    <location>
        <position position="60"/>
    </location>
</feature>
<dbReference type="EMBL" id="CAJVQC010176025">
    <property type="protein sequence ID" value="CAG8851407.1"/>
    <property type="molecule type" value="Genomic_DNA"/>
</dbReference>
<accession>A0ACA9SZD7</accession>